<feature type="signal peptide" evidence="1">
    <location>
        <begin position="1"/>
        <end position="19"/>
    </location>
</feature>
<organism evidence="2">
    <name type="scientific">Ixodes scapularis</name>
    <name type="common">Black-legged tick</name>
    <name type="synonym">Deer tick</name>
    <dbReference type="NCBI Taxonomy" id="6945"/>
    <lineage>
        <taxon>Eukaryota</taxon>
        <taxon>Metazoa</taxon>
        <taxon>Ecdysozoa</taxon>
        <taxon>Arthropoda</taxon>
        <taxon>Chelicerata</taxon>
        <taxon>Arachnida</taxon>
        <taxon>Acari</taxon>
        <taxon>Parasitiformes</taxon>
        <taxon>Ixodida</taxon>
        <taxon>Ixodoidea</taxon>
        <taxon>Ixodidae</taxon>
        <taxon>Ixodinae</taxon>
        <taxon>Ixodes</taxon>
    </lineage>
</organism>
<evidence type="ECO:0000313" key="2">
    <source>
        <dbReference type="EMBL" id="MOY41206.1"/>
    </source>
</evidence>
<dbReference type="EMBL" id="GHJT01007235">
    <property type="protein sequence ID" value="MOY41206.1"/>
    <property type="molecule type" value="Transcribed_RNA"/>
</dbReference>
<reference evidence="2" key="1">
    <citation type="submission" date="2019-04" db="EMBL/GenBank/DDBJ databases">
        <title>An insight into the mialome of Ixodes scapularis.</title>
        <authorList>
            <person name="Ribeiro J.M."/>
            <person name="Mather T.N."/>
            <person name="Karim S."/>
        </authorList>
    </citation>
    <scope>NUCLEOTIDE SEQUENCE</scope>
</reference>
<feature type="chain" id="PRO_5020031629" evidence="1">
    <location>
        <begin position="20"/>
        <end position="219"/>
    </location>
</feature>
<dbReference type="AlphaFoldDB" id="A0A4D5RX02"/>
<proteinExistence type="predicted"/>
<sequence length="219" mass="21429">MRTFFAVAVVLALSAAVFADDAKKKDEKVEGRGLLHGGGGIGGCPPCPCAYGGGVGGGLGGAGLGGGSSYGSSYGSSSYGSGAVGGAGLGKGVGGVGGVGPVGPVGVGVPVGGVGGVGPVGGVGLGATGAGLGLSPGLGHGGVGLGHGGVGLGHGGVGLWTRRSWTRWAWRWSRFWSLRIPAGLRLPERCRWQQGWTGQLRLQPGLVEQQQVWPQQLVR</sequence>
<accession>A0A4D5RX02</accession>
<name>A0A4D5RX02_IXOSC</name>
<protein>
    <submittedName>
        <fullName evidence="2">Putative secreted protein</fullName>
    </submittedName>
</protein>
<keyword evidence="1" id="KW-0732">Signal</keyword>
<evidence type="ECO:0000256" key="1">
    <source>
        <dbReference type="SAM" id="SignalP"/>
    </source>
</evidence>